<reference evidence="2" key="1">
    <citation type="journal article" date="2021" name="BMC Genomics">
        <title>Chromosome-level genome assembly and manually-curated proteome of model necrotroph Parastagonospora nodorum Sn15 reveals a genome-wide trove of candidate effector homologs, and redundancy of virulence-related functions within an accessory chromosome.</title>
        <authorList>
            <person name="Bertazzoni S."/>
            <person name="Jones D.A.B."/>
            <person name="Phan H.T."/>
            <person name="Tan K.-C."/>
            <person name="Hane J.K."/>
        </authorList>
    </citation>
    <scope>NUCLEOTIDE SEQUENCE [LARGE SCALE GENOMIC DNA]</scope>
    <source>
        <strain evidence="2">SN15 / ATCC MYA-4574 / FGSC 10173)</strain>
    </source>
</reference>
<dbReference type="EMBL" id="CP069026">
    <property type="protein sequence ID" value="QRC93780.1"/>
    <property type="molecule type" value="Genomic_DNA"/>
</dbReference>
<keyword evidence="2" id="KW-1185">Reference proteome</keyword>
<accession>A0A7U2HVV4</accession>
<gene>
    <name evidence="1" type="ORF">JI435_429790</name>
</gene>
<organism evidence="1 2">
    <name type="scientific">Phaeosphaeria nodorum (strain SN15 / ATCC MYA-4574 / FGSC 10173)</name>
    <name type="common">Glume blotch fungus</name>
    <name type="synonym">Parastagonospora nodorum</name>
    <dbReference type="NCBI Taxonomy" id="321614"/>
    <lineage>
        <taxon>Eukaryota</taxon>
        <taxon>Fungi</taxon>
        <taxon>Dikarya</taxon>
        <taxon>Ascomycota</taxon>
        <taxon>Pezizomycotina</taxon>
        <taxon>Dothideomycetes</taxon>
        <taxon>Pleosporomycetidae</taxon>
        <taxon>Pleosporales</taxon>
        <taxon>Pleosporineae</taxon>
        <taxon>Phaeosphaeriaceae</taxon>
        <taxon>Parastagonospora</taxon>
    </lineage>
</organism>
<evidence type="ECO:0000313" key="2">
    <source>
        <dbReference type="Proteomes" id="UP000663193"/>
    </source>
</evidence>
<name>A0A7U2HVV4_PHANO</name>
<proteinExistence type="predicted"/>
<dbReference type="VEuPathDB" id="FungiDB:JI435_429790"/>
<evidence type="ECO:0000313" key="1">
    <source>
        <dbReference type="EMBL" id="QRC93780.1"/>
    </source>
</evidence>
<dbReference type="OrthoDB" id="3790934at2759"/>
<dbReference type="AlphaFoldDB" id="A0A7U2HVV4"/>
<sequence>MTSIVAVRAALKSSDSEHASMFASLLEENKFIPYKSRGYSKRRLGVDYARLGKKQVPSGLRGSHSPKTLHDMCLRDLPHAREKFGAQLTYFSQPGWSSTLEDGDQEATGMQTINTLIDADAGDTTTIVTFPSETLEKMCAEDWESPQNTLRTTMTTCTVLPKDTLLPLHHSNEGTTITTLLTGTIVWIIWPPTAKNMRGLQTMYEIMRERGDEKPNLTFLFEGGMVLVQNEGDGLRIPAHSIMMALATSTSVLAAYSEVTVENFTATLEKMPMLRAWFQTEIDGNRKQAEFFASVLRQLDLLLNGNPEGEDSENPETMVSDEVKLPRTEGGLLDTLLLTWDRAKGDVAAMMGPADQKSMEDIWEEFLIDCMGQECRICGEHVQNNEKLMKQHFIASHWSAVQETKQDDSVEMLGKNEGDAKTAEQVEEVEGDCDLGDTTMHEGDAIDLAALDLS</sequence>
<dbReference type="Proteomes" id="UP000663193">
    <property type="component" value="Chromosome 4"/>
</dbReference>
<protein>
    <submittedName>
        <fullName evidence="1">Uncharacterized protein</fullName>
    </submittedName>
</protein>